<feature type="signal peptide" evidence="1">
    <location>
        <begin position="1"/>
        <end position="19"/>
    </location>
</feature>
<accession>A0ABP8NP20</accession>
<evidence type="ECO:0000313" key="3">
    <source>
        <dbReference type="EMBL" id="GAA4470486.1"/>
    </source>
</evidence>
<organism evidence="3 4">
    <name type="scientific">Nemorincola caseinilytica</name>
    <dbReference type="NCBI Taxonomy" id="2054315"/>
    <lineage>
        <taxon>Bacteria</taxon>
        <taxon>Pseudomonadati</taxon>
        <taxon>Bacteroidota</taxon>
        <taxon>Chitinophagia</taxon>
        <taxon>Chitinophagales</taxon>
        <taxon>Chitinophagaceae</taxon>
        <taxon>Nemorincola</taxon>
    </lineage>
</organism>
<reference evidence="4" key="1">
    <citation type="journal article" date="2019" name="Int. J. Syst. Evol. Microbiol.">
        <title>The Global Catalogue of Microorganisms (GCM) 10K type strain sequencing project: providing services to taxonomists for standard genome sequencing and annotation.</title>
        <authorList>
            <consortium name="The Broad Institute Genomics Platform"/>
            <consortium name="The Broad Institute Genome Sequencing Center for Infectious Disease"/>
            <person name="Wu L."/>
            <person name="Ma J."/>
        </authorList>
    </citation>
    <scope>NUCLEOTIDE SEQUENCE [LARGE SCALE GENOMIC DNA]</scope>
    <source>
        <strain evidence="4">JCM 32105</strain>
    </source>
</reference>
<gene>
    <name evidence="3" type="ORF">GCM10023093_31860</name>
</gene>
<dbReference type="Proteomes" id="UP001500067">
    <property type="component" value="Unassembled WGS sequence"/>
</dbReference>
<dbReference type="Pfam" id="PF18990">
    <property type="entry name" value="DUF5723"/>
    <property type="match status" value="1"/>
</dbReference>
<evidence type="ECO:0000256" key="1">
    <source>
        <dbReference type="SAM" id="SignalP"/>
    </source>
</evidence>
<evidence type="ECO:0000313" key="4">
    <source>
        <dbReference type="Proteomes" id="UP001500067"/>
    </source>
</evidence>
<protein>
    <recommendedName>
        <fullName evidence="2">DUF5723 domain-containing protein</fullName>
    </recommendedName>
</protein>
<dbReference type="RefSeq" id="WP_345085582.1">
    <property type="nucleotide sequence ID" value="NZ_BAABFA010000024.1"/>
</dbReference>
<dbReference type="InterPro" id="IPR043781">
    <property type="entry name" value="DUF5723"/>
</dbReference>
<evidence type="ECO:0000259" key="2">
    <source>
        <dbReference type="Pfam" id="PF18990"/>
    </source>
</evidence>
<feature type="domain" description="DUF5723" evidence="2">
    <location>
        <begin position="102"/>
        <end position="432"/>
    </location>
</feature>
<keyword evidence="4" id="KW-1185">Reference proteome</keyword>
<proteinExistence type="predicted"/>
<sequence>MRRPLFLFILLIASSAARAQHNLAIAYSNWSCINGIFLNPASIAEMKEKRSVSALAASFYVDNNVGPFNASEGLVVAVGDGKTNNMFSYKNNSKISMMAPYFNMIGPGAVKRLDSASSIAITTRLRGMNQFNFFDQTIFHAFNDPKYAPEQDMLSLPRDFVYTVHFWMELGGSYARTVYNKDGQKLKLGGTFRYLLGLAYVGVQGTSMNTTFTKGQTTFHSENTDIEYASNVLNTYTYQGSNFSQNFINLIRKGKFGHGIGGDIGAVYELKAKGAKAREGYKTKVSLSICDVGAIFYSKKVNTNQVINGSGNVSAKGILDNVKNFANMEKYVEKQGFTATTRNKSTVVYMPAHLILSGDHHLKKQYYVTAMTVINLANRHAYGNSFYNQFSIIPRYETKNLTMGLPITYGILSHSLKVGAGISFHNFYIGSDDMLGFVSKSQYGINIYAGVTKRFYK</sequence>
<feature type="chain" id="PRO_5045277083" description="DUF5723 domain-containing protein" evidence="1">
    <location>
        <begin position="20"/>
        <end position="457"/>
    </location>
</feature>
<name>A0ABP8NP20_9BACT</name>
<comment type="caution">
    <text evidence="3">The sequence shown here is derived from an EMBL/GenBank/DDBJ whole genome shotgun (WGS) entry which is preliminary data.</text>
</comment>
<dbReference type="EMBL" id="BAABFA010000024">
    <property type="protein sequence ID" value="GAA4470486.1"/>
    <property type="molecule type" value="Genomic_DNA"/>
</dbReference>
<keyword evidence="1" id="KW-0732">Signal</keyword>